<dbReference type="EMBL" id="JAMSCK010000002">
    <property type="protein sequence ID" value="MCM8568599.1"/>
    <property type="molecule type" value="Genomic_DNA"/>
</dbReference>
<gene>
    <name evidence="2" type="ORF">NE848_04365</name>
</gene>
<dbReference type="PRINTS" id="PR00412">
    <property type="entry name" value="EPOXHYDRLASE"/>
</dbReference>
<organism evidence="2 3">
    <name type="scientific">Gramella jeungdoensis</name>
    <dbReference type="NCBI Taxonomy" id="708091"/>
    <lineage>
        <taxon>Bacteria</taxon>
        <taxon>Pseudomonadati</taxon>
        <taxon>Bacteroidota</taxon>
        <taxon>Flavobacteriia</taxon>
        <taxon>Flavobacteriales</taxon>
        <taxon>Flavobacteriaceae</taxon>
        <taxon>Christiangramia</taxon>
    </lineage>
</organism>
<reference evidence="2" key="1">
    <citation type="submission" date="2022-06" db="EMBL/GenBank/DDBJ databases">
        <title>Gramella sediminis sp. nov., isolated from deep-sea sediment of the Indian Ocean.</title>
        <authorList>
            <person name="Yang L."/>
        </authorList>
    </citation>
    <scope>NUCLEOTIDE SEQUENCE</scope>
    <source>
        <strain evidence="2">HMD3159</strain>
    </source>
</reference>
<evidence type="ECO:0000313" key="2">
    <source>
        <dbReference type="EMBL" id="MCM8568599.1"/>
    </source>
</evidence>
<dbReference type="PRINTS" id="PR00111">
    <property type="entry name" value="ABHYDROLASE"/>
</dbReference>
<dbReference type="Pfam" id="PF00561">
    <property type="entry name" value="Abhydrolase_1"/>
    <property type="match status" value="1"/>
</dbReference>
<dbReference type="SUPFAM" id="SSF53474">
    <property type="entry name" value="alpha/beta-Hydrolases"/>
    <property type="match status" value="1"/>
</dbReference>
<dbReference type="Gene3D" id="3.40.50.1820">
    <property type="entry name" value="alpha/beta hydrolase"/>
    <property type="match status" value="1"/>
</dbReference>
<feature type="domain" description="AB hydrolase-1" evidence="1">
    <location>
        <begin position="23"/>
        <end position="123"/>
    </location>
</feature>
<evidence type="ECO:0000259" key="1">
    <source>
        <dbReference type="Pfam" id="PF00561"/>
    </source>
</evidence>
<dbReference type="InterPro" id="IPR050266">
    <property type="entry name" value="AB_hydrolase_sf"/>
</dbReference>
<keyword evidence="2" id="KW-0378">Hydrolase</keyword>
<dbReference type="RefSeq" id="WP_252111001.1">
    <property type="nucleotide sequence ID" value="NZ_JAMSCK010000002.1"/>
</dbReference>
<comment type="caution">
    <text evidence="2">The sequence shown here is derived from an EMBL/GenBank/DDBJ whole genome shotgun (WGS) entry which is preliminary data.</text>
</comment>
<dbReference type="Proteomes" id="UP001155077">
    <property type="component" value="Unassembled WGS sequence"/>
</dbReference>
<dbReference type="InterPro" id="IPR000639">
    <property type="entry name" value="Epox_hydrolase-like"/>
</dbReference>
<dbReference type="PANTHER" id="PTHR43798">
    <property type="entry name" value="MONOACYLGLYCEROL LIPASE"/>
    <property type="match status" value="1"/>
</dbReference>
<evidence type="ECO:0000313" key="3">
    <source>
        <dbReference type="Proteomes" id="UP001155077"/>
    </source>
</evidence>
<sequence>MPYIKLNNAQLYYEDEGQGKETLVFGHSMLFNLRMFDEQVDFLKANYRCIRFDFRGQGKSEITLNGYDLESLTEETYEFIDAIGCGACHFVGFSMGGMVALRLASKYPEIIKSLILIDTSSEPEPKGHFLRNEIMLFIAKYVGLKPIAGRVMKMFFGPTFLKDPDKKLLRRKWKNYFLANHQSGIVKVVKGVLERRGVTEKLSSIKCPSLILVGQQDALTDVGKAELMHKLIEDSRLRIIPRAGHMSPVEEPVIVNTEIQQFLLDL</sequence>
<keyword evidence="3" id="KW-1185">Reference proteome</keyword>
<proteinExistence type="predicted"/>
<protein>
    <submittedName>
        <fullName evidence="2">Alpha/beta hydrolase</fullName>
    </submittedName>
</protein>
<dbReference type="InterPro" id="IPR029058">
    <property type="entry name" value="AB_hydrolase_fold"/>
</dbReference>
<dbReference type="InterPro" id="IPR000073">
    <property type="entry name" value="AB_hydrolase_1"/>
</dbReference>
<dbReference type="GO" id="GO:0016787">
    <property type="term" value="F:hydrolase activity"/>
    <property type="evidence" value="ECO:0007669"/>
    <property type="project" value="UniProtKB-KW"/>
</dbReference>
<name>A0ABT0YZ34_9FLAO</name>
<accession>A0ABT0YZ34</accession>
<dbReference type="PANTHER" id="PTHR43798:SF29">
    <property type="entry name" value="AB HYDROLASE-1 DOMAIN-CONTAINING PROTEIN"/>
    <property type="match status" value="1"/>
</dbReference>